<dbReference type="AlphaFoldDB" id="D5P8I0"/>
<reference evidence="1 2" key="1">
    <citation type="submission" date="2010-04" db="EMBL/GenBank/DDBJ databases">
        <authorList>
            <person name="Muzny D."/>
            <person name="Qin X."/>
            <person name="Deng J."/>
            <person name="Jiang H."/>
            <person name="Liu Y."/>
            <person name="Qu J."/>
            <person name="Song X.-Z."/>
            <person name="Zhang L."/>
            <person name="Thornton R."/>
            <person name="Coyle M."/>
            <person name="Francisco L."/>
            <person name="Jackson L."/>
            <person name="Javaid M."/>
            <person name="Korchina V."/>
            <person name="Kovar C."/>
            <person name="Mata R."/>
            <person name="Mathew T."/>
            <person name="Ngo R."/>
            <person name="Nguyen L."/>
            <person name="Nguyen N."/>
            <person name="Okwuonu G."/>
            <person name="Ongeri F."/>
            <person name="Pham C."/>
            <person name="Simmons D."/>
            <person name="Wilczek-Boney K."/>
            <person name="Hale W."/>
            <person name="Jakkamsetti A."/>
            <person name="Pham P."/>
            <person name="Ruth R."/>
            <person name="San Lucas F."/>
            <person name="Warren J."/>
            <person name="Zhang J."/>
            <person name="Zhao Z."/>
            <person name="Zhou C."/>
            <person name="Zhu D."/>
            <person name="Lee S."/>
            <person name="Bess C."/>
            <person name="Blankenburg K."/>
            <person name="Forbes L."/>
            <person name="Fu Q."/>
            <person name="Gubbala S."/>
            <person name="Hirani K."/>
            <person name="Jayaseelan J.C."/>
            <person name="Lara F."/>
            <person name="Munidasa M."/>
            <person name="Palculict T."/>
            <person name="Patil S."/>
            <person name="Pu L.-L."/>
            <person name="Saada N."/>
            <person name="Tang L."/>
            <person name="Weissenberger G."/>
            <person name="Zhu Y."/>
            <person name="Hemphill L."/>
            <person name="Shang Y."/>
            <person name="Youmans B."/>
            <person name="Ayvaz T."/>
            <person name="Ross M."/>
            <person name="Santibanez J."/>
            <person name="Aqrawi P."/>
            <person name="Gross S."/>
            <person name="Joshi V."/>
            <person name="Fowler G."/>
            <person name="Nazareth L."/>
            <person name="Reid J."/>
            <person name="Worley K."/>
            <person name="Petrosino J."/>
            <person name="Highlander S."/>
            <person name="Gibbs R."/>
        </authorList>
    </citation>
    <scope>NUCLEOTIDE SEQUENCE [LARGE SCALE GENOMIC DNA]</scope>
    <source>
        <strain evidence="1 2">ATCC BAA-614</strain>
    </source>
</reference>
<evidence type="ECO:0000313" key="2">
    <source>
        <dbReference type="Proteomes" id="UP000003653"/>
    </source>
</evidence>
<dbReference type="HOGENOM" id="CLU_3218888_0_0_11"/>
<name>D5P8I0_9MYCO</name>
<accession>D5P8I0</accession>
<sequence length="44" mass="4903">MCAPQLQRVLVPVKHGSCADKRQVTILACQTNETCSSLTEWVTR</sequence>
<keyword evidence="2" id="KW-1185">Reference proteome</keyword>
<dbReference type="Proteomes" id="UP000003653">
    <property type="component" value="Unassembled WGS sequence"/>
</dbReference>
<gene>
    <name evidence="1" type="ORF">HMPREF0591_2446</name>
</gene>
<organism evidence="1 2">
    <name type="scientific">Mycobacterium parascrofulaceum ATCC BAA-614</name>
    <dbReference type="NCBI Taxonomy" id="525368"/>
    <lineage>
        <taxon>Bacteria</taxon>
        <taxon>Bacillati</taxon>
        <taxon>Actinomycetota</taxon>
        <taxon>Actinomycetes</taxon>
        <taxon>Mycobacteriales</taxon>
        <taxon>Mycobacteriaceae</taxon>
        <taxon>Mycobacterium</taxon>
        <taxon>Mycobacterium simiae complex</taxon>
    </lineage>
</organism>
<proteinExistence type="predicted"/>
<dbReference type="EMBL" id="ADNV01000208">
    <property type="protein sequence ID" value="EFG77637.1"/>
    <property type="molecule type" value="Genomic_DNA"/>
</dbReference>
<comment type="caution">
    <text evidence="1">The sequence shown here is derived from an EMBL/GenBank/DDBJ whole genome shotgun (WGS) entry which is preliminary data.</text>
</comment>
<protein>
    <submittedName>
        <fullName evidence="1">Uncharacterized protein</fullName>
    </submittedName>
</protein>
<evidence type="ECO:0000313" key="1">
    <source>
        <dbReference type="EMBL" id="EFG77637.1"/>
    </source>
</evidence>